<evidence type="ECO:0000256" key="1">
    <source>
        <dbReference type="SAM" id="MobiDB-lite"/>
    </source>
</evidence>
<evidence type="ECO:0008006" key="4">
    <source>
        <dbReference type="Google" id="ProtNLM"/>
    </source>
</evidence>
<dbReference type="AlphaFoldDB" id="A0A4S2EY02"/>
<gene>
    <name evidence="2" type="ORF">E5334_08180</name>
</gene>
<dbReference type="EMBL" id="SRYE01000005">
    <property type="protein sequence ID" value="TGY61378.1"/>
    <property type="molecule type" value="Genomic_DNA"/>
</dbReference>
<dbReference type="OrthoDB" id="9991935at2"/>
<evidence type="ECO:0000313" key="2">
    <source>
        <dbReference type="EMBL" id="TGY61378.1"/>
    </source>
</evidence>
<proteinExistence type="predicted"/>
<reference evidence="2 3" key="1">
    <citation type="submission" date="2019-04" db="EMBL/GenBank/DDBJ databases">
        <title>Microbes associate with the intestines of laboratory mice.</title>
        <authorList>
            <person name="Navarre W."/>
            <person name="Wong E."/>
            <person name="Huang K."/>
            <person name="Tropini C."/>
            <person name="Ng K."/>
            <person name="Yu B."/>
        </authorList>
    </citation>
    <scope>NUCLEOTIDE SEQUENCE [LARGE SCALE GENOMIC DNA]</scope>
    <source>
        <strain evidence="2 3">NM07_P-09</strain>
    </source>
</reference>
<dbReference type="SUPFAM" id="SSF58104">
    <property type="entry name" value="Methyl-accepting chemotaxis protein (MCP) signaling domain"/>
    <property type="match status" value="1"/>
</dbReference>
<name>A0A4S2EY02_9ACTN</name>
<keyword evidence="3" id="KW-1185">Reference proteome</keyword>
<sequence length="185" mass="19112">MDLAVLIVLIVLMAAFVWVGVEVALAVRKLRGQVGDLMGQVDKTVQDVNVTIKKVDQAVEDLNPAIQEVKPLMGKVETTVDALSLDLLQVNNILNDVGTLTGAASDATTAVTGVVDKAAAAASKAVGKLGKKGKAGTEALEASAAEKAAQLQGDIEPSVETVSQDAGYFTYPTESATSDTASEEK</sequence>
<dbReference type="RefSeq" id="WP_136013100.1">
    <property type="nucleotide sequence ID" value="NZ_SRYE01000005.1"/>
</dbReference>
<dbReference type="Proteomes" id="UP000310263">
    <property type="component" value="Unassembled WGS sequence"/>
</dbReference>
<comment type="caution">
    <text evidence="2">The sequence shown here is derived from an EMBL/GenBank/DDBJ whole genome shotgun (WGS) entry which is preliminary data.</text>
</comment>
<feature type="compositionally biased region" description="Polar residues" evidence="1">
    <location>
        <begin position="172"/>
        <end position="185"/>
    </location>
</feature>
<evidence type="ECO:0000313" key="3">
    <source>
        <dbReference type="Proteomes" id="UP000310263"/>
    </source>
</evidence>
<accession>A0A4S2EY02</accession>
<protein>
    <recommendedName>
        <fullName evidence="4">DUF948 domain-containing protein</fullName>
    </recommendedName>
</protein>
<dbReference type="Gene3D" id="1.10.287.950">
    <property type="entry name" value="Methyl-accepting chemotaxis protein"/>
    <property type="match status" value="1"/>
</dbReference>
<feature type="region of interest" description="Disordered" evidence="1">
    <location>
        <begin position="151"/>
        <end position="185"/>
    </location>
</feature>
<organism evidence="2 3">
    <name type="scientific">Muricaecibacterium torontonense</name>
    <dbReference type="NCBI Taxonomy" id="3032871"/>
    <lineage>
        <taxon>Bacteria</taxon>
        <taxon>Bacillati</taxon>
        <taxon>Actinomycetota</taxon>
        <taxon>Coriobacteriia</taxon>
        <taxon>Coriobacteriales</taxon>
        <taxon>Atopobiaceae</taxon>
        <taxon>Muricaecibacterium</taxon>
    </lineage>
</organism>